<comment type="caution">
    <text evidence="11">The sequence shown here is derived from an EMBL/GenBank/DDBJ whole genome shotgun (WGS) entry which is preliminary data.</text>
</comment>
<evidence type="ECO:0000256" key="2">
    <source>
        <dbReference type="ARBA" id="ARBA00005791"/>
    </source>
</evidence>
<evidence type="ECO:0000256" key="6">
    <source>
        <dbReference type="ARBA" id="ARBA00023284"/>
    </source>
</evidence>
<evidence type="ECO:0000256" key="7">
    <source>
        <dbReference type="PIRNR" id="PIRNR001488"/>
    </source>
</evidence>
<dbReference type="Proteomes" id="UP000235005">
    <property type="component" value="Unassembled WGS sequence"/>
</dbReference>
<dbReference type="InterPro" id="IPR023205">
    <property type="entry name" value="DsbA/DsbL"/>
</dbReference>
<keyword evidence="3 9" id="KW-0732">Signal</keyword>
<evidence type="ECO:0000259" key="10">
    <source>
        <dbReference type="PROSITE" id="PS51352"/>
    </source>
</evidence>
<feature type="chain" id="PRO_5015002040" description="Thiol:disulfide interchange protein" evidence="9">
    <location>
        <begin position="21"/>
        <end position="210"/>
    </location>
</feature>
<dbReference type="RefSeq" id="WP_075999701.1">
    <property type="nucleotide sequence ID" value="NZ_PKUS01000001.1"/>
</dbReference>
<organism evidence="11 12">
    <name type="scientific">Pseudohalioglobus lutimaris</name>
    <dbReference type="NCBI Taxonomy" id="1737061"/>
    <lineage>
        <taxon>Bacteria</taxon>
        <taxon>Pseudomonadati</taxon>
        <taxon>Pseudomonadota</taxon>
        <taxon>Gammaproteobacteria</taxon>
        <taxon>Cellvibrionales</taxon>
        <taxon>Halieaceae</taxon>
        <taxon>Pseudohalioglobus</taxon>
    </lineage>
</organism>
<feature type="signal peptide" evidence="9">
    <location>
        <begin position="1"/>
        <end position="20"/>
    </location>
</feature>
<dbReference type="PIRSF" id="PIRSF001488">
    <property type="entry name" value="Tdi_protein"/>
    <property type="match status" value="1"/>
</dbReference>
<dbReference type="SUPFAM" id="SSF52833">
    <property type="entry name" value="Thioredoxin-like"/>
    <property type="match status" value="1"/>
</dbReference>
<keyword evidence="6" id="KW-0676">Redox-active center</keyword>
<dbReference type="OrthoDB" id="9784896at2"/>
<feature type="disulfide bond" description="Redox-active" evidence="8">
    <location>
        <begin position="55"/>
        <end position="58"/>
    </location>
</feature>
<reference evidence="11 12" key="1">
    <citation type="submission" date="2018-01" db="EMBL/GenBank/DDBJ databases">
        <title>The draft genome sequence of Halioglobus lutimaris HF004.</title>
        <authorList>
            <person name="Du Z.-J."/>
            <person name="Shi M.-J."/>
        </authorList>
    </citation>
    <scope>NUCLEOTIDE SEQUENCE [LARGE SCALE GENOMIC DNA]</scope>
    <source>
        <strain evidence="11 12">HF004</strain>
    </source>
</reference>
<dbReference type="PANTHER" id="PTHR35891:SF2">
    <property type="entry name" value="THIOL:DISULFIDE INTERCHANGE PROTEIN DSBA"/>
    <property type="match status" value="1"/>
</dbReference>
<evidence type="ECO:0000256" key="1">
    <source>
        <dbReference type="ARBA" id="ARBA00004418"/>
    </source>
</evidence>
<dbReference type="InterPro" id="IPR036249">
    <property type="entry name" value="Thioredoxin-like_sf"/>
</dbReference>
<evidence type="ECO:0000313" key="12">
    <source>
        <dbReference type="Proteomes" id="UP000235005"/>
    </source>
</evidence>
<evidence type="ECO:0000256" key="8">
    <source>
        <dbReference type="PIRSR" id="PIRSR001488-1"/>
    </source>
</evidence>
<dbReference type="AlphaFoldDB" id="A0A2N5X8Q2"/>
<dbReference type="GO" id="GO:0042597">
    <property type="term" value="C:periplasmic space"/>
    <property type="evidence" value="ECO:0007669"/>
    <property type="project" value="UniProtKB-SubCell"/>
</dbReference>
<dbReference type="InterPro" id="IPR013766">
    <property type="entry name" value="Thioredoxin_domain"/>
</dbReference>
<comment type="similarity">
    <text evidence="2">Belongs to the thioredoxin family. DsbA subfamily.</text>
</comment>
<dbReference type="EMBL" id="PKUS01000001">
    <property type="protein sequence ID" value="PLW70848.1"/>
    <property type="molecule type" value="Genomic_DNA"/>
</dbReference>
<dbReference type="InterPro" id="IPR050824">
    <property type="entry name" value="Thiol_disulfide_DsbA"/>
</dbReference>
<feature type="domain" description="Thioredoxin" evidence="10">
    <location>
        <begin position="7"/>
        <end position="152"/>
    </location>
</feature>
<keyword evidence="12" id="KW-1185">Reference proteome</keyword>
<name>A0A2N5X8Q2_9GAMM</name>
<proteinExistence type="inferred from homology"/>
<comment type="subcellular location">
    <subcellularLocation>
        <location evidence="1 7">Periplasm</location>
    </subcellularLocation>
</comment>
<evidence type="ECO:0000256" key="4">
    <source>
        <dbReference type="ARBA" id="ARBA00022764"/>
    </source>
</evidence>
<dbReference type="InterPro" id="IPR001853">
    <property type="entry name" value="DSBA-like_thioredoxin_dom"/>
</dbReference>
<keyword evidence="5 7" id="KW-1015">Disulfide bond</keyword>
<keyword evidence="4 7" id="KW-0574">Periplasm</keyword>
<gene>
    <name evidence="11" type="ORF">C0039_01590</name>
</gene>
<accession>A0A2N5X8Q2</accession>
<dbReference type="PROSITE" id="PS51352">
    <property type="entry name" value="THIOREDOXIN_2"/>
    <property type="match status" value="1"/>
</dbReference>
<dbReference type="Pfam" id="PF01323">
    <property type="entry name" value="DSBA"/>
    <property type="match status" value="1"/>
</dbReference>
<evidence type="ECO:0000256" key="5">
    <source>
        <dbReference type="ARBA" id="ARBA00023157"/>
    </source>
</evidence>
<dbReference type="PANTHER" id="PTHR35891">
    <property type="entry name" value="THIOL:DISULFIDE INTERCHANGE PROTEIN DSBA"/>
    <property type="match status" value="1"/>
</dbReference>
<protein>
    <recommendedName>
        <fullName evidence="7">Thiol:disulfide interchange protein</fullName>
    </recommendedName>
</protein>
<dbReference type="Gene3D" id="3.40.30.10">
    <property type="entry name" value="Glutaredoxin"/>
    <property type="match status" value="1"/>
</dbReference>
<evidence type="ECO:0000256" key="3">
    <source>
        <dbReference type="ARBA" id="ARBA00022729"/>
    </source>
</evidence>
<dbReference type="GO" id="GO:0016491">
    <property type="term" value="F:oxidoreductase activity"/>
    <property type="evidence" value="ECO:0007669"/>
    <property type="project" value="InterPro"/>
</dbReference>
<sequence>MLKRVLLTLSLLTLPFAAQAEDVYVAGKDFDVINPAIRTADPDKIEAVEFFWYGCGHCYTFEPVLAQWKKTLPEDVTFRGIPAMWGGAMELHAKAYYASRALGVEEKMDQVIFQALNVDRKQLRTDGEIAELFVQNGIAEEDFYKAYNSFGVGSQVSQANATARAAKITGTPAMMVNGKYLIGPRKAGSTANMLKIADFLIAKERAAKES</sequence>
<dbReference type="CDD" id="cd03019">
    <property type="entry name" value="DsbA_DsbA"/>
    <property type="match status" value="1"/>
</dbReference>
<evidence type="ECO:0000256" key="9">
    <source>
        <dbReference type="SAM" id="SignalP"/>
    </source>
</evidence>
<evidence type="ECO:0000313" key="11">
    <source>
        <dbReference type="EMBL" id="PLW70848.1"/>
    </source>
</evidence>